<feature type="domain" description="Rieske" evidence="5">
    <location>
        <begin position="17"/>
        <end position="115"/>
    </location>
</feature>
<dbReference type="RefSeq" id="WP_168448626.1">
    <property type="nucleotide sequence ID" value="NZ_JAAWWK010000001.1"/>
</dbReference>
<dbReference type="InterPro" id="IPR036922">
    <property type="entry name" value="Rieske_2Fe-2S_sf"/>
</dbReference>
<dbReference type="SUPFAM" id="SSF50022">
    <property type="entry name" value="ISP domain"/>
    <property type="match status" value="1"/>
</dbReference>
<sequence>MNSKVIATDSAQADEWKFIAKVSELPKGDIGTAKHPGGRLDLAIYQVDGEIYVTSDRCTHGAASLSDEGELDGYQVECAWHNGRFDVRTGQALTMPCRAPLPYFDVKVVGDDIYINPRPKRFKQL</sequence>
<evidence type="ECO:0000313" key="6">
    <source>
        <dbReference type="EMBL" id="NKI16085.1"/>
    </source>
</evidence>
<organism evidence="6 7">
    <name type="scientific">Spongiibacter thalassae</name>
    <dbReference type="NCBI Taxonomy" id="2721624"/>
    <lineage>
        <taxon>Bacteria</taxon>
        <taxon>Pseudomonadati</taxon>
        <taxon>Pseudomonadota</taxon>
        <taxon>Gammaproteobacteria</taxon>
        <taxon>Cellvibrionales</taxon>
        <taxon>Spongiibacteraceae</taxon>
        <taxon>Spongiibacter</taxon>
    </lineage>
</organism>
<dbReference type="InterPro" id="IPR017941">
    <property type="entry name" value="Rieske_2Fe-2S"/>
</dbReference>
<proteinExistence type="predicted"/>
<dbReference type="PROSITE" id="PS51296">
    <property type="entry name" value="RIESKE"/>
    <property type="match status" value="1"/>
</dbReference>
<protein>
    <submittedName>
        <fullName evidence="6">Non-heme iron oxygenase ferredoxin subunit</fullName>
    </submittedName>
</protein>
<dbReference type="Proteomes" id="UP000765845">
    <property type="component" value="Unassembled WGS sequence"/>
</dbReference>
<keyword evidence="7" id="KW-1185">Reference proteome</keyword>
<gene>
    <name evidence="6" type="ORF">HCU74_01505</name>
</gene>
<keyword evidence="4" id="KW-0411">Iron-sulfur</keyword>
<evidence type="ECO:0000256" key="3">
    <source>
        <dbReference type="ARBA" id="ARBA00023004"/>
    </source>
</evidence>
<dbReference type="CDD" id="cd03528">
    <property type="entry name" value="Rieske_RO_ferredoxin"/>
    <property type="match status" value="1"/>
</dbReference>
<dbReference type="Pfam" id="PF00355">
    <property type="entry name" value="Rieske"/>
    <property type="match status" value="1"/>
</dbReference>
<keyword evidence="1" id="KW-0001">2Fe-2S</keyword>
<evidence type="ECO:0000256" key="1">
    <source>
        <dbReference type="ARBA" id="ARBA00022714"/>
    </source>
</evidence>
<accession>A0ABX1GA99</accession>
<evidence type="ECO:0000256" key="4">
    <source>
        <dbReference type="ARBA" id="ARBA00023014"/>
    </source>
</evidence>
<evidence type="ECO:0000259" key="5">
    <source>
        <dbReference type="PROSITE" id="PS51296"/>
    </source>
</evidence>
<dbReference type="Gene3D" id="2.102.10.10">
    <property type="entry name" value="Rieske [2Fe-2S] iron-sulphur domain"/>
    <property type="match status" value="1"/>
</dbReference>
<keyword evidence="3" id="KW-0408">Iron</keyword>
<evidence type="ECO:0000313" key="7">
    <source>
        <dbReference type="Proteomes" id="UP000765845"/>
    </source>
</evidence>
<reference evidence="6 7" key="1">
    <citation type="submission" date="2020-04" db="EMBL/GenBank/DDBJ databases">
        <authorList>
            <person name="Yoon J."/>
        </authorList>
    </citation>
    <scope>NUCLEOTIDE SEQUENCE [LARGE SCALE GENOMIC DNA]</scope>
    <source>
        <strain evidence="6 7">KMU-166</strain>
    </source>
</reference>
<keyword evidence="2" id="KW-0479">Metal-binding</keyword>
<comment type="caution">
    <text evidence="6">The sequence shown here is derived from an EMBL/GenBank/DDBJ whole genome shotgun (WGS) entry which is preliminary data.</text>
</comment>
<name>A0ABX1GA99_9GAMM</name>
<dbReference type="EMBL" id="JAAWWK010000001">
    <property type="protein sequence ID" value="NKI16085.1"/>
    <property type="molecule type" value="Genomic_DNA"/>
</dbReference>
<evidence type="ECO:0000256" key="2">
    <source>
        <dbReference type="ARBA" id="ARBA00022723"/>
    </source>
</evidence>